<evidence type="ECO:0000313" key="1">
    <source>
        <dbReference type="EMBL" id="MCP3728924.1"/>
    </source>
</evidence>
<reference evidence="1" key="1">
    <citation type="submission" date="2022-05" db="EMBL/GenBank/DDBJ databases">
        <title>Sphingomonas sp. strain MG17 Genome sequencing and assembly.</title>
        <authorList>
            <person name="Kim I."/>
        </authorList>
    </citation>
    <scope>NUCLEOTIDE SEQUENCE</scope>
    <source>
        <strain evidence="1">MG17</strain>
    </source>
</reference>
<organism evidence="1 2">
    <name type="scientific">Sphingomonas tagetis</name>
    <dbReference type="NCBI Taxonomy" id="2949092"/>
    <lineage>
        <taxon>Bacteria</taxon>
        <taxon>Pseudomonadati</taxon>
        <taxon>Pseudomonadota</taxon>
        <taxon>Alphaproteobacteria</taxon>
        <taxon>Sphingomonadales</taxon>
        <taxon>Sphingomonadaceae</taxon>
        <taxon>Sphingomonas</taxon>
    </lineage>
</organism>
<dbReference type="Gene3D" id="3.20.20.410">
    <property type="entry name" value="Protein of unknown function UPF0759"/>
    <property type="match status" value="1"/>
</dbReference>
<dbReference type="PANTHER" id="PTHR30348:SF14">
    <property type="entry name" value="BLR8050 PROTEIN"/>
    <property type="match status" value="1"/>
</dbReference>
<dbReference type="Pfam" id="PF01904">
    <property type="entry name" value="DUF72"/>
    <property type="match status" value="1"/>
</dbReference>
<keyword evidence="2" id="KW-1185">Reference proteome</keyword>
<dbReference type="SUPFAM" id="SSF117396">
    <property type="entry name" value="TM1631-like"/>
    <property type="match status" value="1"/>
</dbReference>
<sequence length="238" mass="25922">MRLYIGTAAWALPRDVRDRFPAGASNLERYAGRLNATEINSSFYGPHKRATYERWAASVPADFRFAVKLPKAITHEARLADCDALLTRFAEEAGGLGEKRGPILVQLPRSFAFDAALADRFFTRLAATAGGPVVLEPRHASWFEPQAEALLTAHRIARAAADPAPAPVAGEPGGWTGLTYFRLHGSPQIYRSPYDDAALAAWLGKVRAAVGERWVVFDNTISGAATRNALTFLDLTKT</sequence>
<evidence type="ECO:0000313" key="2">
    <source>
        <dbReference type="Proteomes" id="UP001139451"/>
    </source>
</evidence>
<gene>
    <name evidence="1" type="ORF">M9978_00635</name>
</gene>
<accession>A0A9X2HGU2</accession>
<dbReference type="RefSeq" id="WP_254290857.1">
    <property type="nucleotide sequence ID" value="NZ_JAMLDX010000001.1"/>
</dbReference>
<dbReference type="Proteomes" id="UP001139451">
    <property type="component" value="Unassembled WGS sequence"/>
</dbReference>
<dbReference type="InterPro" id="IPR002763">
    <property type="entry name" value="DUF72"/>
</dbReference>
<name>A0A9X2HGU2_9SPHN</name>
<dbReference type="EMBL" id="JAMLDX010000001">
    <property type="protein sequence ID" value="MCP3728924.1"/>
    <property type="molecule type" value="Genomic_DNA"/>
</dbReference>
<dbReference type="AlphaFoldDB" id="A0A9X2HGU2"/>
<dbReference type="PANTHER" id="PTHR30348">
    <property type="entry name" value="UNCHARACTERIZED PROTEIN YECE"/>
    <property type="match status" value="1"/>
</dbReference>
<dbReference type="InterPro" id="IPR036520">
    <property type="entry name" value="UPF0759_sf"/>
</dbReference>
<comment type="caution">
    <text evidence="1">The sequence shown here is derived from an EMBL/GenBank/DDBJ whole genome shotgun (WGS) entry which is preliminary data.</text>
</comment>
<protein>
    <submittedName>
        <fullName evidence="1">DUF72 domain-containing protein</fullName>
    </submittedName>
</protein>
<proteinExistence type="predicted"/>